<dbReference type="Gene3D" id="3.60.21.10">
    <property type="match status" value="1"/>
</dbReference>
<comment type="caution">
    <text evidence="2">The sequence shown here is derived from an EMBL/GenBank/DDBJ whole genome shotgun (WGS) entry which is preliminary data.</text>
</comment>
<organism evidence="2 3">
    <name type="scientific">Candidatus Berkelbacteria bacterium Licking1014_7</name>
    <dbReference type="NCBI Taxonomy" id="2017147"/>
    <lineage>
        <taxon>Bacteria</taxon>
        <taxon>Candidatus Berkelbacteria</taxon>
    </lineage>
</organism>
<dbReference type="GO" id="GO:0004113">
    <property type="term" value="F:2',3'-cyclic-nucleotide 3'-phosphodiesterase activity"/>
    <property type="evidence" value="ECO:0007669"/>
    <property type="project" value="TreeGrafter"/>
</dbReference>
<dbReference type="Pfam" id="PF13277">
    <property type="entry name" value="YmdB"/>
    <property type="match status" value="1"/>
</dbReference>
<dbReference type="EMBL" id="VMGK01000008">
    <property type="protein sequence ID" value="TSC93054.1"/>
    <property type="molecule type" value="Genomic_DNA"/>
</dbReference>
<dbReference type="Proteomes" id="UP000315689">
    <property type="component" value="Unassembled WGS sequence"/>
</dbReference>
<evidence type="ECO:0000256" key="1">
    <source>
        <dbReference type="PIRSR" id="PIRSR004789-50"/>
    </source>
</evidence>
<protein>
    <recommendedName>
        <fullName evidence="4">Metallophosphoesterase</fullName>
    </recommendedName>
</protein>
<dbReference type="AlphaFoldDB" id="A0A554LJN0"/>
<accession>A0A554LJN0</accession>
<dbReference type="InterPro" id="IPR029052">
    <property type="entry name" value="Metallo-depent_PP-like"/>
</dbReference>
<dbReference type="SUPFAM" id="SSF56300">
    <property type="entry name" value="Metallo-dependent phosphatases"/>
    <property type="match status" value="1"/>
</dbReference>
<dbReference type="PANTHER" id="PTHR36303:SF1">
    <property type="entry name" value="2',3'-CYCLIC-NUCLEOTIDE 2'-PHOSPHODIESTERASE"/>
    <property type="match status" value="1"/>
</dbReference>
<feature type="active site" description="Proton donor" evidence="1">
    <location>
        <position position="59"/>
    </location>
</feature>
<dbReference type="PIRSF" id="PIRSF004789">
    <property type="entry name" value="DR1281"/>
    <property type="match status" value="1"/>
</dbReference>
<name>A0A554LJN0_9BACT</name>
<dbReference type="InterPro" id="IPR005235">
    <property type="entry name" value="YmdB-like"/>
</dbReference>
<evidence type="ECO:0008006" key="4">
    <source>
        <dbReference type="Google" id="ProtNLM"/>
    </source>
</evidence>
<dbReference type="PANTHER" id="PTHR36303">
    <property type="entry name" value="2',3'-CYCLIC-NUCLEOTIDE 2'-PHOSPHODIESTERASE"/>
    <property type="match status" value="1"/>
</dbReference>
<gene>
    <name evidence="2" type="ORF">CEN89_294</name>
</gene>
<proteinExistence type="predicted"/>
<evidence type="ECO:0000313" key="2">
    <source>
        <dbReference type="EMBL" id="TSC93054.1"/>
    </source>
</evidence>
<reference evidence="2 3" key="1">
    <citation type="submission" date="2017-07" db="EMBL/GenBank/DDBJ databases">
        <title>Mechanisms for carbon and nitrogen cycling indicate functional differentiation within the Candidate Phyla Radiation.</title>
        <authorList>
            <person name="Danczak R.E."/>
            <person name="Johnston M.D."/>
            <person name="Kenah C."/>
            <person name="Slattery M."/>
            <person name="Wrighton K.C."/>
            <person name="Wilkins M.J."/>
        </authorList>
    </citation>
    <scope>NUCLEOTIDE SEQUENCE [LARGE SCALE GENOMIC DNA]</scope>
    <source>
        <strain evidence="2">Licking1014_7</strain>
    </source>
</reference>
<sequence>MGKVGRQAVLKVWPKLKKKYAPDAVIANAENLAHGDGATIKTLDEMREIGIDYFTSGNHIFKKNKEPEMWQRDDLIRPLNYPVRDEVPGKGFLKVKILGERVWLVNLQGLVYMSEYLRSPFEVLDDFVGEHSGEIILVDFHAEATSEKVALGLAFEEKVTAIFGTHTHIQTADERILTGGAGYISDTGMCGPRNGVIGIEKDEIIRHFHTGLKFKNEPADFPAQVAGVVIEIDPATKKTRKIKRIFEVVKNP</sequence>
<evidence type="ECO:0000313" key="3">
    <source>
        <dbReference type="Proteomes" id="UP000315689"/>
    </source>
</evidence>